<feature type="region of interest" description="Disordered" evidence="1">
    <location>
        <begin position="163"/>
        <end position="200"/>
    </location>
</feature>
<feature type="region of interest" description="Disordered" evidence="1">
    <location>
        <begin position="18"/>
        <end position="57"/>
    </location>
</feature>
<dbReference type="OrthoDB" id="3563077at2759"/>
<dbReference type="RefSeq" id="XP_018061760.1">
    <property type="nucleotide sequence ID" value="XM_018213718.1"/>
</dbReference>
<dbReference type="InParanoid" id="A0A132B4R8"/>
<keyword evidence="3" id="KW-1185">Reference proteome</keyword>
<name>A0A132B4R8_MOLSC</name>
<evidence type="ECO:0000313" key="3">
    <source>
        <dbReference type="Proteomes" id="UP000070700"/>
    </source>
</evidence>
<dbReference type="AlphaFoldDB" id="A0A132B4R8"/>
<evidence type="ECO:0000256" key="1">
    <source>
        <dbReference type="SAM" id="MobiDB-lite"/>
    </source>
</evidence>
<dbReference type="EMBL" id="KQ947440">
    <property type="protein sequence ID" value="KUJ07405.1"/>
    <property type="molecule type" value="Genomic_DNA"/>
</dbReference>
<gene>
    <name evidence="2" type="ORF">LY89DRAFT_678007</name>
</gene>
<evidence type="ECO:0000313" key="2">
    <source>
        <dbReference type="EMBL" id="KUJ07405.1"/>
    </source>
</evidence>
<dbReference type="GeneID" id="28823444"/>
<sequence length="216" mass="23270">MSMLPIIQPHHILSLSKKSSISRRADGATSEDLDYDDDLDKARAEGQAEGASGEVDTGRIELDASLHNSLPTSELASAPTDSIDTSSPCPGTWVSLAAQRAFCSRTSRWQPLQDQTHQQGVGSITGSTSVESALHSLPKSSDSSDDGWTDENMAELEKELGLALGEQQVESSSARTPISPSPRRPRHHRTRSRVENAAKPLVVDQKSCEMIVDVVP</sequence>
<reference evidence="2 3" key="1">
    <citation type="submission" date="2015-10" db="EMBL/GenBank/DDBJ databases">
        <title>Full genome of DAOMC 229536 Phialocephala scopiformis, a fungal endophyte of spruce producing the potent anti-insectan compound rugulosin.</title>
        <authorList>
            <consortium name="DOE Joint Genome Institute"/>
            <person name="Walker A.K."/>
            <person name="Frasz S.L."/>
            <person name="Seifert K.A."/>
            <person name="Miller J.D."/>
            <person name="Mondo S.J."/>
            <person name="Labutti K."/>
            <person name="Lipzen A."/>
            <person name="Dockter R."/>
            <person name="Kennedy M."/>
            <person name="Grigoriev I.V."/>
            <person name="Spatafora J.W."/>
        </authorList>
    </citation>
    <scope>NUCLEOTIDE SEQUENCE [LARGE SCALE GENOMIC DNA]</scope>
    <source>
        <strain evidence="2 3">CBS 120377</strain>
    </source>
</reference>
<feature type="compositionally biased region" description="Low complexity" evidence="1">
    <location>
        <begin position="163"/>
        <end position="178"/>
    </location>
</feature>
<protein>
    <submittedName>
        <fullName evidence="2">Uncharacterized protein</fullName>
    </submittedName>
</protein>
<feature type="compositionally biased region" description="Acidic residues" evidence="1">
    <location>
        <begin position="29"/>
        <end position="39"/>
    </location>
</feature>
<dbReference type="Proteomes" id="UP000070700">
    <property type="component" value="Unassembled WGS sequence"/>
</dbReference>
<proteinExistence type="predicted"/>
<accession>A0A132B4R8</accession>
<dbReference type="KEGG" id="psco:LY89DRAFT_678007"/>
<organism evidence="2 3">
    <name type="scientific">Mollisia scopiformis</name>
    <name type="common">Conifer needle endophyte fungus</name>
    <name type="synonym">Phialocephala scopiformis</name>
    <dbReference type="NCBI Taxonomy" id="149040"/>
    <lineage>
        <taxon>Eukaryota</taxon>
        <taxon>Fungi</taxon>
        <taxon>Dikarya</taxon>
        <taxon>Ascomycota</taxon>
        <taxon>Pezizomycotina</taxon>
        <taxon>Leotiomycetes</taxon>
        <taxon>Helotiales</taxon>
        <taxon>Mollisiaceae</taxon>
        <taxon>Mollisia</taxon>
    </lineage>
</organism>